<dbReference type="AlphaFoldDB" id="A0A1Y2II32"/>
<keyword evidence="2" id="KW-1185">Reference proteome</keyword>
<proteinExistence type="predicted"/>
<accession>A0A1Y2II32</accession>
<reference evidence="1 2" key="1">
    <citation type="journal article" date="2015" name="Biotechnol. Biofuels">
        <title>Enhanced degradation of softwood versus hardwood by the white-rot fungus Pycnoporus coccineus.</title>
        <authorList>
            <person name="Couturier M."/>
            <person name="Navarro D."/>
            <person name="Chevret D."/>
            <person name="Henrissat B."/>
            <person name="Piumi F."/>
            <person name="Ruiz-Duenas F.J."/>
            <person name="Martinez A.T."/>
            <person name="Grigoriev I.V."/>
            <person name="Riley R."/>
            <person name="Lipzen A."/>
            <person name="Berrin J.G."/>
            <person name="Master E.R."/>
            <person name="Rosso M.N."/>
        </authorList>
    </citation>
    <scope>NUCLEOTIDE SEQUENCE [LARGE SCALE GENOMIC DNA]</scope>
    <source>
        <strain evidence="1 2">BRFM310</strain>
    </source>
</reference>
<evidence type="ECO:0000313" key="1">
    <source>
        <dbReference type="EMBL" id="OSD00274.1"/>
    </source>
</evidence>
<dbReference type="EMBL" id="KZ084120">
    <property type="protein sequence ID" value="OSD00274.1"/>
    <property type="molecule type" value="Genomic_DNA"/>
</dbReference>
<dbReference type="Proteomes" id="UP000193067">
    <property type="component" value="Unassembled WGS sequence"/>
</dbReference>
<sequence length="240" mass="27341">MAVQASSAQSSPMKALYQFIDCVYPVSSVHSFASRAQLWEKLNDLRTRHQRPLINIVGNDRAPIFLRWRRRKALAPRIVLTTTTHDGYAFSADLTAEGFRTLVNWMQSELFDTPTFLSTMTPRLSLKHHCPCVIQACVAKPQRLRWLLEPLTVPIVTRSHRSSVGVARCLSVFALNTCSGLSQRRREKSLPPAYETSRFRFPAIHTIWLGNIERKASSLRALLGSLIEQDVISQRKAERR</sequence>
<organism evidence="1 2">
    <name type="scientific">Trametes coccinea (strain BRFM310)</name>
    <name type="common">Pycnoporus coccineus</name>
    <dbReference type="NCBI Taxonomy" id="1353009"/>
    <lineage>
        <taxon>Eukaryota</taxon>
        <taxon>Fungi</taxon>
        <taxon>Dikarya</taxon>
        <taxon>Basidiomycota</taxon>
        <taxon>Agaricomycotina</taxon>
        <taxon>Agaricomycetes</taxon>
        <taxon>Polyporales</taxon>
        <taxon>Polyporaceae</taxon>
        <taxon>Trametes</taxon>
    </lineage>
</organism>
<protein>
    <submittedName>
        <fullName evidence="1">Uncharacterized protein</fullName>
    </submittedName>
</protein>
<gene>
    <name evidence="1" type="ORF">PYCCODRAFT_713125</name>
</gene>
<evidence type="ECO:0000313" key="2">
    <source>
        <dbReference type="Proteomes" id="UP000193067"/>
    </source>
</evidence>
<name>A0A1Y2II32_TRAC3</name>